<evidence type="ECO:0000313" key="2">
    <source>
        <dbReference type="EMBL" id="OGK51384.1"/>
    </source>
</evidence>
<evidence type="ECO:0000256" key="1">
    <source>
        <dbReference type="SAM" id="Phobius"/>
    </source>
</evidence>
<keyword evidence="1" id="KW-0812">Transmembrane</keyword>
<comment type="caution">
    <text evidence="2">The sequence shown here is derived from an EMBL/GenBank/DDBJ whole genome shotgun (WGS) entry which is preliminary data.</text>
</comment>
<dbReference type="EMBL" id="MGAR01000030">
    <property type="protein sequence ID" value="OGK51384.1"/>
    <property type="molecule type" value="Genomic_DNA"/>
</dbReference>
<evidence type="ECO:0000313" key="3">
    <source>
        <dbReference type="Proteomes" id="UP000176480"/>
    </source>
</evidence>
<proteinExistence type="predicted"/>
<dbReference type="AlphaFoldDB" id="A0A1F7J701"/>
<dbReference type="Proteomes" id="UP000176480">
    <property type="component" value="Unassembled WGS sequence"/>
</dbReference>
<gene>
    <name evidence="2" type="ORF">A2966_00010</name>
</gene>
<keyword evidence="1" id="KW-1133">Transmembrane helix</keyword>
<feature type="transmembrane region" description="Helical" evidence="1">
    <location>
        <begin position="18"/>
        <end position="42"/>
    </location>
</feature>
<accession>A0A1F7J701</accession>
<organism evidence="2 3">
    <name type="scientific">Candidatus Roizmanbacteria bacterium RIFCSPLOWO2_01_FULL_41_22</name>
    <dbReference type="NCBI Taxonomy" id="1802067"/>
    <lineage>
        <taxon>Bacteria</taxon>
        <taxon>Candidatus Roizmaniibacteriota</taxon>
    </lineage>
</organism>
<sequence>MLQVTCYVLHFMIDFQSLFYALGSLFLIIWIFVLLLFAVILWKTYTFIKKAPEEIKEKIMNMIPGHKKEVAGLIGLVLSTVVLNKIKGVFRKREEQE</sequence>
<reference evidence="2 3" key="1">
    <citation type="journal article" date="2016" name="Nat. Commun.">
        <title>Thousands of microbial genomes shed light on interconnected biogeochemical processes in an aquifer system.</title>
        <authorList>
            <person name="Anantharaman K."/>
            <person name="Brown C.T."/>
            <person name="Hug L.A."/>
            <person name="Sharon I."/>
            <person name="Castelle C.J."/>
            <person name="Probst A.J."/>
            <person name="Thomas B.C."/>
            <person name="Singh A."/>
            <person name="Wilkins M.J."/>
            <person name="Karaoz U."/>
            <person name="Brodie E.L."/>
            <person name="Williams K.H."/>
            <person name="Hubbard S.S."/>
            <person name="Banfield J.F."/>
        </authorList>
    </citation>
    <scope>NUCLEOTIDE SEQUENCE [LARGE SCALE GENOMIC DNA]</scope>
</reference>
<name>A0A1F7J701_9BACT</name>
<keyword evidence="1" id="KW-0472">Membrane</keyword>
<protein>
    <submittedName>
        <fullName evidence="2">Uncharacterized protein</fullName>
    </submittedName>
</protein>